<protein>
    <submittedName>
        <fullName evidence="2">Uncharacterized protein</fullName>
    </submittedName>
</protein>
<evidence type="ECO:0000313" key="3">
    <source>
        <dbReference type="Proteomes" id="UP001460270"/>
    </source>
</evidence>
<feature type="region of interest" description="Disordered" evidence="1">
    <location>
        <begin position="155"/>
        <end position="191"/>
    </location>
</feature>
<dbReference type="AlphaFoldDB" id="A0AAW0P4X9"/>
<gene>
    <name evidence="2" type="ORF">WMY93_012897</name>
</gene>
<accession>A0AAW0P4X9</accession>
<name>A0AAW0P4X9_9GOBI</name>
<feature type="compositionally biased region" description="Low complexity" evidence="1">
    <location>
        <begin position="171"/>
        <end position="181"/>
    </location>
</feature>
<comment type="caution">
    <text evidence="2">The sequence shown here is derived from an EMBL/GenBank/DDBJ whole genome shotgun (WGS) entry which is preliminary data.</text>
</comment>
<feature type="compositionally biased region" description="Polar residues" evidence="1">
    <location>
        <begin position="50"/>
        <end position="61"/>
    </location>
</feature>
<feature type="region of interest" description="Disordered" evidence="1">
    <location>
        <begin position="227"/>
        <end position="258"/>
    </location>
</feature>
<evidence type="ECO:0000256" key="1">
    <source>
        <dbReference type="SAM" id="MobiDB-lite"/>
    </source>
</evidence>
<evidence type="ECO:0000313" key="2">
    <source>
        <dbReference type="EMBL" id="KAK7912686.1"/>
    </source>
</evidence>
<feature type="region of interest" description="Disordered" evidence="1">
    <location>
        <begin position="42"/>
        <end position="62"/>
    </location>
</feature>
<keyword evidence="3" id="KW-1185">Reference proteome</keyword>
<reference evidence="3" key="1">
    <citation type="submission" date="2024-04" db="EMBL/GenBank/DDBJ databases">
        <title>Salinicola lusitanus LLJ914,a marine bacterium isolated from the Okinawa Trough.</title>
        <authorList>
            <person name="Li J."/>
        </authorList>
    </citation>
    <scope>NUCLEOTIDE SEQUENCE [LARGE SCALE GENOMIC DNA]</scope>
</reference>
<sequence length="258" mass="27545">MTPPPHSVRASSVEEIHLYTWRLNLLACYWWWGNRSARRKLTQTQEEHANSTQKGPSPSGNRTRDLAVIARRAAAGPLKPSGAEPSRSQPEEPAALLNSQWDCSLVVLAVVMVGTLQGDGSQTQALQDLLAHYGENGTISVPQLRALLALLSKSPEHHPIPGTQGPGTQGPGTQAPSTQTPASQPPANSSTCLSTDTLAVFNISERSHLDGPRFQKLCPTMLQQLGSGSCRGLREDSPGTENSPGPQTERFGAMGSCV</sequence>
<proteinExistence type="predicted"/>
<dbReference type="EMBL" id="JBBPFD010000009">
    <property type="protein sequence ID" value="KAK7912686.1"/>
    <property type="molecule type" value="Genomic_DNA"/>
</dbReference>
<organism evidence="2 3">
    <name type="scientific">Mugilogobius chulae</name>
    <name type="common">yellowstripe goby</name>
    <dbReference type="NCBI Taxonomy" id="88201"/>
    <lineage>
        <taxon>Eukaryota</taxon>
        <taxon>Metazoa</taxon>
        <taxon>Chordata</taxon>
        <taxon>Craniata</taxon>
        <taxon>Vertebrata</taxon>
        <taxon>Euteleostomi</taxon>
        <taxon>Actinopterygii</taxon>
        <taxon>Neopterygii</taxon>
        <taxon>Teleostei</taxon>
        <taxon>Neoteleostei</taxon>
        <taxon>Acanthomorphata</taxon>
        <taxon>Gobiaria</taxon>
        <taxon>Gobiiformes</taxon>
        <taxon>Gobioidei</taxon>
        <taxon>Gobiidae</taxon>
        <taxon>Gobionellinae</taxon>
        <taxon>Mugilogobius</taxon>
    </lineage>
</organism>
<dbReference type="Proteomes" id="UP001460270">
    <property type="component" value="Unassembled WGS sequence"/>
</dbReference>